<evidence type="ECO:0000313" key="1">
    <source>
        <dbReference type="EMBL" id="KAB1652751.1"/>
    </source>
</evidence>
<comment type="caution">
    <text evidence="1">The sequence shown here is derived from an EMBL/GenBank/DDBJ whole genome shotgun (WGS) entry which is preliminary data.</text>
</comment>
<organism evidence="1 2">
    <name type="scientific">Pseudoclavibacter chungangensis</name>
    <dbReference type="NCBI Taxonomy" id="587635"/>
    <lineage>
        <taxon>Bacteria</taxon>
        <taxon>Bacillati</taxon>
        <taxon>Actinomycetota</taxon>
        <taxon>Actinomycetes</taxon>
        <taxon>Micrococcales</taxon>
        <taxon>Microbacteriaceae</taxon>
        <taxon>Pseudoclavibacter</taxon>
    </lineage>
</organism>
<dbReference type="OrthoDB" id="5106903at2"/>
<name>A0A7J5BMM2_9MICO</name>
<dbReference type="AlphaFoldDB" id="A0A7J5BMM2"/>
<gene>
    <name evidence="1" type="ORF">F8O01_16345</name>
</gene>
<proteinExistence type="predicted"/>
<accession>A0A7J5BMM2</accession>
<evidence type="ECO:0000313" key="2">
    <source>
        <dbReference type="Proteomes" id="UP000467240"/>
    </source>
</evidence>
<sequence>MNAPSVATEENLQRTCAAFQSISWPLSREELLAITTSLDWTIVHDLDRVIYFISNLSRSSLPNAKASLSENNVLELTLDISDETTEKRELTAQLKTLKQSLTSILGTPDGFDVGSYWELDNGGRFKLLKLSSVIVLSILQPAYADIERGEERHGISPDRDPLA</sequence>
<dbReference type="InterPro" id="IPR046268">
    <property type="entry name" value="DUF6301"/>
</dbReference>
<reference evidence="1 2" key="1">
    <citation type="submission" date="2019-09" db="EMBL/GenBank/DDBJ databases">
        <title>Phylogeny of genus Pseudoclavibacter and closely related genus.</title>
        <authorList>
            <person name="Li Y."/>
        </authorList>
    </citation>
    <scope>NUCLEOTIDE SEQUENCE [LARGE SCALE GENOMIC DNA]</scope>
    <source>
        <strain evidence="1 2">DSM 23821</strain>
    </source>
</reference>
<keyword evidence="2" id="KW-1185">Reference proteome</keyword>
<protein>
    <submittedName>
        <fullName evidence="1">Uncharacterized protein</fullName>
    </submittedName>
</protein>
<dbReference type="Proteomes" id="UP000467240">
    <property type="component" value="Unassembled WGS sequence"/>
</dbReference>
<dbReference type="EMBL" id="WBJZ01000028">
    <property type="protein sequence ID" value="KAB1652751.1"/>
    <property type="molecule type" value="Genomic_DNA"/>
</dbReference>
<dbReference type="Pfam" id="PF19818">
    <property type="entry name" value="DUF6301"/>
    <property type="match status" value="1"/>
</dbReference>
<dbReference type="RefSeq" id="WP_158041979.1">
    <property type="nucleotide sequence ID" value="NZ_JACCFV010000001.1"/>
</dbReference>